<keyword evidence="1" id="KW-1133">Transmembrane helix</keyword>
<feature type="domain" description="Cysteinyl-tRNA ligase anticodon binding" evidence="2">
    <location>
        <begin position="174"/>
        <end position="222"/>
    </location>
</feature>
<keyword evidence="1" id="KW-0472">Membrane</keyword>
<protein>
    <submittedName>
        <fullName evidence="4">Uncharacterized protein</fullName>
    </submittedName>
</protein>
<name>A0A9D2J2G6_9MICO</name>
<evidence type="ECO:0000256" key="1">
    <source>
        <dbReference type="SAM" id="Phobius"/>
    </source>
</evidence>
<gene>
    <name evidence="4" type="ORF">H9815_01990</name>
</gene>
<dbReference type="InterPro" id="IPR056411">
    <property type="entry name" value="CysS_C"/>
</dbReference>
<evidence type="ECO:0000259" key="3">
    <source>
        <dbReference type="Pfam" id="PF23494"/>
    </source>
</evidence>
<evidence type="ECO:0000313" key="5">
    <source>
        <dbReference type="Proteomes" id="UP000824037"/>
    </source>
</evidence>
<evidence type="ECO:0000259" key="2">
    <source>
        <dbReference type="Pfam" id="PF23493"/>
    </source>
</evidence>
<organism evidence="4 5">
    <name type="scientific">Candidatus Ruania gallistercoris</name>
    <dbReference type="NCBI Taxonomy" id="2838746"/>
    <lineage>
        <taxon>Bacteria</taxon>
        <taxon>Bacillati</taxon>
        <taxon>Actinomycetota</taxon>
        <taxon>Actinomycetes</taxon>
        <taxon>Micrococcales</taxon>
        <taxon>Ruaniaceae</taxon>
        <taxon>Ruania</taxon>
    </lineage>
</organism>
<dbReference type="InterPro" id="IPR057798">
    <property type="entry name" value="PH_YqeB"/>
</dbReference>
<dbReference type="AlphaFoldDB" id="A0A9D2J2G6"/>
<dbReference type="Proteomes" id="UP000824037">
    <property type="component" value="Unassembled WGS sequence"/>
</dbReference>
<proteinExistence type="predicted"/>
<accession>A0A9D2J2G6</accession>
<keyword evidence="1" id="KW-0812">Transmembrane</keyword>
<dbReference type="Pfam" id="PF23494">
    <property type="entry name" value="bPH_10"/>
    <property type="match status" value="1"/>
</dbReference>
<feature type="transmembrane region" description="Helical" evidence="1">
    <location>
        <begin position="61"/>
        <end position="84"/>
    </location>
</feature>
<evidence type="ECO:0000313" key="4">
    <source>
        <dbReference type="EMBL" id="HIZ34520.1"/>
    </source>
</evidence>
<reference evidence="4" key="2">
    <citation type="submission" date="2021-04" db="EMBL/GenBank/DDBJ databases">
        <authorList>
            <person name="Gilroy R."/>
        </authorList>
    </citation>
    <scope>NUCLEOTIDE SEQUENCE</scope>
    <source>
        <strain evidence="4">ChiGjej4B4-7305</strain>
    </source>
</reference>
<sequence>MDVTELRPSHLVPALFASGAAVLGTGIGFAAPSVAGWLAAVLDASPIPVPQLLEVLAVLPLTWSVPAGVLLGLVGAGFLAFAIVHEGLKLTVDEDHLEHRQEDREGWIEREQVASIYPDGGDVVVLDRRTRLLVRLDADGLRRTELVRALREHGYPWQEEDPFEADYQRWMDGRPGFTAAEHRLIGTWREVRTKKAERVKAEAALREAGLVVRERDDRVQVRRAEGARDGAHRRPEAT</sequence>
<feature type="domain" description="YqeB PH" evidence="3">
    <location>
        <begin position="4"/>
        <end position="158"/>
    </location>
</feature>
<reference evidence="4" key="1">
    <citation type="journal article" date="2021" name="PeerJ">
        <title>Extensive microbial diversity within the chicken gut microbiome revealed by metagenomics and culture.</title>
        <authorList>
            <person name="Gilroy R."/>
            <person name="Ravi A."/>
            <person name="Getino M."/>
            <person name="Pursley I."/>
            <person name="Horton D.L."/>
            <person name="Alikhan N.F."/>
            <person name="Baker D."/>
            <person name="Gharbi K."/>
            <person name="Hall N."/>
            <person name="Watson M."/>
            <person name="Adriaenssens E.M."/>
            <person name="Foster-Nyarko E."/>
            <person name="Jarju S."/>
            <person name="Secka A."/>
            <person name="Antonio M."/>
            <person name="Oren A."/>
            <person name="Chaudhuri R.R."/>
            <person name="La Ragione R."/>
            <person name="Hildebrand F."/>
            <person name="Pallen M.J."/>
        </authorList>
    </citation>
    <scope>NUCLEOTIDE SEQUENCE</scope>
    <source>
        <strain evidence="4">ChiGjej4B4-7305</strain>
    </source>
</reference>
<dbReference type="Pfam" id="PF23493">
    <property type="entry name" value="CysS_C"/>
    <property type="match status" value="1"/>
</dbReference>
<comment type="caution">
    <text evidence="4">The sequence shown here is derived from an EMBL/GenBank/DDBJ whole genome shotgun (WGS) entry which is preliminary data.</text>
</comment>
<dbReference type="EMBL" id="DXBY01000040">
    <property type="protein sequence ID" value="HIZ34520.1"/>
    <property type="molecule type" value="Genomic_DNA"/>
</dbReference>
<feature type="transmembrane region" description="Helical" evidence="1">
    <location>
        <begin position="12"/>
        <end position="41"/>
    </location>
</feature>